<evidence type="ECO:0008006" key="4">
    <source>
        <dbReference type="Google" id="ProtNLM"/>
    </source>
</evidence>
<feature type="coiled-coil region" evidence="1">
    <location>
        <begin position="81"/>
        <end position="108"/>
    </location>
</feature>
<comment type="caution">
    <text evidence="2">The sequence shown here is derived from an EMBL/GenBank/DDBJ whole genome shotgun (WGS) entry which is preliminary data.</text>
</comment>
<gene>
    <name evidence="2" type="ORF">GN958_ATG19251</name>
</gene>
<name>A0A8S9TWY4_PHYIN</name>
<proteinExistence type="predicted"/>
<keyword evidence="1" id="KW-0175">Coiled coil</keyword>
<evidence type="ECO:0000313" key="2">
    <source>
        <dbReference type="EMBL" id="KAF4131557.1"/>
    </source>
</evidence>
<dbReference type="EMBL" id="JAACNO010002721">
    <property type="protein sequence ID" value="KAF4131557.1"/>
    <property type="molecule type" value="Genomic_DNA"/>
</dbReference>
<organism evidence="2 3">
    <name type="scientific">Phytophthora infestans</name>
    <name type="common">Potato late blight agent</name>
    <name type="synonym">Botrytis infestans</name>
    <dbReference type="NCBI Taxonomy" id="4787"/>
    <lineage>
        <taxon>Eukaryota</taxon>
        <taxon>Sar</taxon>
        <taxon>Stramenopiles</taxon>
        <taxon>Oomycota</taxon>
        <taxon>Peronosporomycetes</taxon>
        <taxon>Peronosporales</taxon>
        <taxon>Peronosporaceae</taxon>
        <taxon>Phytophthora</taxon>
    </lineage>
</organism>
<evidence type="ECO:0000256" key="1">
    <source>
        <dbReference type="SAM" id="Coils"/>
    </source>
</evidence>
<accession>A0A8S9TWY4</accession>
<reference evidence="2" key="1">
    <citation type="submission" date="2020-03" db="EMBL/GenBank/DDBJ databases">
        <title>Hybrid Assembly of Korean Phytophthora infestans isolates.</title>
        <authorList>
            <person name="Prokchorchik M."/>
            <person name="Lee Y."/>
            <person name="Seo J."/>
            <person name="Cho J.-H."/>
            <person name="Park Y.-E."/>
            <person name="Jang D.-C."/>
            <person name="Im J.-S."/>
            <person name="Choi J.-G."/>
            <person name="Park H.-J."/>
            <person name="Lee G.-B."/>
            <person name="Lee Y.-G."/>
            <person name="Hong S.-Y."/>
            <person name="Cho K."/>
            <person name="Sohn K.H."/>
        </authorList>
    </citation>
    <scope>NUCLEOTIDE SEQUENCE</scope>
    <source>
        <strain evidence="2">KR_2_A2</strain>
    </source>
</reference>
<sequence length="406" mass="46704">MESNAELLTDAAFFLETANFLEMHSLVSTENVEPSGTLVMPEQRGAPSLGKARGREISGEAAINTLKLYREKEKFRRRKQRQRIKDEIEGLRRRSDELSLQLKNLKLGKEVKRTASSRQFSIWKEAEQRRLATTANTQAAYIDNLRGAFHLRQKRASLMSGTEHTENSDFGYSERIDTIEPRLGMSDVPLFTSLLQKIDACYTRVDDVMNGCNLATMDTEETNSTHWRNDNGELEYHQKLQKFVLPYDLERAVHVVWKSNELPQHQRDRQVYDGFGNPGNTLAIRYRLVRTLTTGTFVSVVQRLAVRRFFEQDRVVSVWKVFTEGEGIFRGMHSTLTGWGTMRSLLDGSGILCEVCIRQFPSLVNVTPSVSKEFHQFLQVTLDEDKRSVMTTIQDRLSIEKREPFL</sequence>
<protein>
    <recommendedName>
        <fullName evidence="4">M96 mating-specific protein family</fullName>
    </recommendedName>
</protein>
<evidence type="ECO:0000313" key="3">
    <source>
        <dbReference type="Proteomes" id="UP000704712"/>
    </source>
</evidence>
<dbReference type="Proteomes" id="UP000704712">
    <property type="component" value="Unassembled WGS sequence"/>
</dbReference>
<dbReference type="AlphaFoldDB" id="A0A8S9TWY4"/>